<organism evidence="1">
    <name type="scientific">Aspergillus flavus</name>
    <dbReference type="NCBI Taxonomy" id="5059"/>
    <lineage>
        <taxon>Eukaryota</taxon>
        <taxon>Fungi</taxon>
        <taxon>Dikarya</taxon>
        <taxon>Ascomycota</taxon>
        <taxon>Pezizomycotina</taxon>
        <taxon>Eurotiomycetes</taxon>
        <taxon>Eurotiomycetidae</taxon>
        <taxon>Eurotiales</taxon>
        <taxon>Aspergillaceae</taxon>
        <taxon>Aspergillus</taxon>
        <taxon>Aspergillus subgen. Circumdati</taxon>
    </lineage>
</organism>
<name>A0A5N6GYA7_ASPFL</name>
<evidence type="ECO:0000313" key="1">
    <source>
        <dbReference type="EMBL" id="KAB8246925.1"/>
    </source>
</evidence>
<proteinExistence type="predicted"/>
<gene>
    <name evidence="1" type="ORF">BDV35DRAFT_352350</name>
</gene>
<dbReference type="VEuPathDB" id="FungiDB:F9C07_1088930"/>
<accession>A0A5N6GYA7</accession>
<dbReference type="AlphaFoldDB" id="A0A5N6GYA7"/>
<protein>
    <submittedName>
        <fullName evidence="1">Uncharacterized protein</fullName>
    </submittedName>
</protein>
<sequence length="78" mass="8779">MYLLLLTVGWQQGPALPHRVRRTQRSPLCVPWKEEYPAPQSTAEQFSILNICLVIQSSYGSLTAGFDPSLAHHFPKTV</sequence>
<dbReference type="Proteomes" id="UP000325434">
    <property type="component" value="Unassembled WGS sequence"/>
</dbReference>
<dbReference type="EMBL" id="ML734594">
    <property type="protein sequence ID" value="KAB8246925.1"/>
    <property type="molecule type" value="Genomic_DNA"/>
</dbReference>
<reference evidence="1" key="1">
    <citation type="submission" date="2019-04" db="EMBL/GenBank/DDBJ databases">
        <title>Friends and foes A comparative genomics study of 23 Aspergillus species from section Flavi.</title>
        <authorList>
            <consortium name="DOE Joint Genome Institute"/>
            <person name="Kjaerbolling I."/>
            <person name="Vesth T."/>
            <person name="Frisvad J.C."/>
            <person name="Nybo J.L."/>
            <person name="Theobald S."/>
            <person name="Kildgaard S."/>
            <person name="Isbrandt T."/>
            <person name="Kuo A."/>
            <person name="Sato A."/>
            <person name="Lyhne E.K."/>
            <person name="Kogle M.E."/>
            <person name="Wiebenga A."/>
            <person name="Kun R.S."/>
            <person name="Lubbers R.J."/>
            <person name="Makela M.R."/>
            <person name="Barry K."/>
            <person name="Chovatia M."/>
            <person name="Clum A."/>
            <person name="Daum C."/>
            <person name="Haridas S."/>
            <person name="He G."/>
            <person name="LaButti K."/>
            <person name="Lipzen A."/>
            <person name="Mondo S."/>
            <person name="Riley R."/>
            <person name="Salamov A."/>
            <person name="Simmons B.A."/>
            <person name="Magnuson J.K."/>
            <person name="Henrissat B."/>
            <person name="Mortensen U.H."/>
            <person name="Larsen T.O."/>
            <person name="Devries R.P."/>
            <person name="Grigoriev I.V."/>
            <person name="Machida M."/>
            <person name="Baker S.E."/>
            <person name="Andersen M.R."/>
        </authorList>
    </citation>
    <scope>NUCLEOTIDE SEQUENCE [LARGE SCALE GENOMIC DNA]</scope>
    <source>
        <strain evidence="1">CBS 121.62</strain>
    </source>
</reference>